<dbReference type="AlphaFoldDB" id="A0A9J6FX44"/>
<evidence type="ECO:0000259" key="1">
    <source>
        <dbReference type="Pfam" id="PF05699"/>
    </source>
</evidence>
<organism evidence="2 3">
    <name type="scientific">Haemaphysalis longicornis</name>
    <name type="common">Bush tick</name>
    <dbReference type="NCBI Taxonomy" id="44386"/>
    <lineage>
        <taxon>Eukaryota</taxon>
        <taxon>Metazoa</taxon>
        <taxon>Ecdysozoa</taxon>
        <taxon>Arthropoda</taxon>
        <taxon>Chelicerata</taxon>
        <taxon>Arachnida</taxon>
        <taxon>Acari</taxon>
        <taxon>Parasitiformes</taxon>
        <taxon>Ixodida</taxon>
        <taxon>Ixodoidea</taxon>
        <taxon>Ixodidae</taxon>
        <taxon>Haemaphysalinae</taxon>
        <taxon>Haemaphysalis</taxon>
    </lineage>
</organism>
<accession>A0A9J6FX44</accession>
<name>A0A9J6FX44_HAELO</name>
<dbReference type="PANTHER" id="PTHR46289:SF14">
    <property type="entry name" value="DUF4371 DOMAIN-CONTAINING PROTEIN"/>
    <property type="match status" value="1"/>
</dbReference>
<protein>
    <recommendedName>
        <fullName evidence="1">HAT C-terminal dimerisation domain-containing protein</fullName>
    </recommendedName>
</protein>
<dbReference type="PANTHER" id="PTHR46289">
    <property type="entry name" value="52 KDA REPRESSOR OF THE INHIBITOR OF THE PROTEIN KINASE-LIKE PROTEIN-RELATED"/>
    <property type="match status" value="1"/>
</dbReference>
<feature type="domain" description="HAT C-terminal dimerisation" evidence="1">
    <location>
        <begin position="38"/>
        <end position="96"/>
    </location>
</feature>
<evidence type="ECO:0000313" key="2">
    <source>
        <dbReference type="EMBL" id="KAH9367685.1"/>
    </source>
</evidence>
<keyword evidence="3" id="KW-1185">Reference proteome</keyword>
<dbReference type="Pfam" id="PF05699">
    <property type="entry name" value="Dimer_Tnp_hAT"/>
    <property type="match status" value="1"/>
</dbReference>
<reference evidence="2 3" key="1">
    <citation type="journal article" date="2020" name="Cell">
        <title>Large-Scale Comparative Analyses of Tick Genomes Elucidate Their Genetic Diversity and Vector Capacities.</title>
        <authorList>
            <consortium name="Tick Genome and Microbiome Consortium (TIGMIC)"/>
            <person name="Jia N."/>
            <person name="Wang J."/>
            <person name="Shi W."/>
            <person name="Du L."/>
            <person name="Sun Y."/>
            <person name="Zhan W."/>
            <person name="Jiang J.F."/>
            <person name="Wang Q."/>
            <person name="Zhang B."/>
            <person name="Ji P."/>
            <person name="Bell-Sakyi L."/>
            <person name="Cui X.M."/>
            <person name="Yuan T.T."/>
            <person name="Jiang B.G."/>
            <person name="Yang W.F."/>
            <person name="Lam T.T."/>
            <person name="Chang Q.C."/>
            <person name="Ding S.J."/>
            <person name="Wang X.J."/>
            <person name="Zhu J.G."/>
            <person name="Ruan X.D."/>
            <person name="Zhao L."/>
            <person name="Wei J.T."/>
            <person name="Ye R.Z."/>
            <person name="Que T.C."/>
            <person name="Du C.H."/>
            <person name="Zhou Y.H."/>
            <person name="Cheng J.X."/>
            <person name="Dai P.F."/>
            <person name="Guo W.B."/>
            <person name="Han X.H."/>
            <person name="Huang E.J."/>
            <person name="Li L.F."/>
            <person name="Wei W."/>
            <person name="Gao Y.C."/>
            <person name="Liu J.Z."/>
            <person name="Shao H.Z."/>
            <person name="Wang X."/>
            <person name="Wang C.C."/>
            <person name="Yang T.C."/>
            <person name="Huo Q.B."/>
            <person name="Li W."/>
            <person name="Chen H.Y."/>
            <person name="Chen S.E."/>
            <person name="Zhou L.G."/>
            <person name="Ni X.B."/>
            <person name="Tian J.H."/>
            <person name="Sheng Y."/>
            <person name="Liu T."/>
            <person name="Pan Y.S."/>
            <person name="Xia L.Y."/>
            <person name="Li J."/>
            <person name="Zhao F."/>
            <person name="Cao W.C."/>
        </authorList>
    </citation>
    <scope>NUCLEOTIDE SEQUENCE [LARGE SCALE GENOMIC DNA]</scope>
    <source>
        <strain evidence="2">HaeL-2018</strain>
    </source>
</reference>
<comment type="caution">
    <text evidence="2">The sequence shown here is derived from an EMBL/GenBank/DDBJ whole genome shotgun (WGS) entry which is preliminary data.</text>
</comment>
<evidence type="ECO:0000313" key="3">
    <source>
        <dbReference type="Proteomes" id="UP000821853"/>
    </source>
</evidence>
<dbReference type="OrthoDB" id="6508749at2759"/>
<dbReference type="InterPro" id="IPR052958">
    <property type="entry name" value="IFN-induced_PKR_regulator"/>
</dbReference>
<dbReference type="EMBL" id="JABSTR010000004">
    <property type="protein sequence ID" value="KAH9367685.1"/>
    <property type="molecule type" value="Genomic_DNA"/>
</dbReference>
<sequence>MAREISEIKVEWKIWKQKRQATPPEELPGYATEAIKQCNASLFPNIGTLVKILATPAVTTAAAERSFSMLKCLKAYFCNSFVEQWLNGLAVMSLHRKSIDMRNVIASFMMKARRFVF</sequence>
<gene>
    <name evidence="2" type="ORF">HPB48_012801</name>
</gene>
<proteinExistence type="predicted"/>
<dbReference type="InterPro" id="IPR008906">
    <property type="entry name" value="HATC_C_dom"/>
</dbReference>
<dbReference type="VEuPathDB" id="VectorBase:HLOH_049552"/>
<dbReference type="Proteomes" id="UP000821853">
    <property type="component" value="Chromosome 2"/>
</dbReference>
<dbReference type="GO" id="GO:0046983">
    <property type="term" value="F:protein dimerization activity"/>
    <property type="evidence" value="ECO:0007669"/>
    <property type="project" value="InterPro"/>
</dbReference>